<evidence type="ECO:0000256" key="10">
    <source>
        <dbReference type="PROSITE-ProRule" id="PRU00560"/>
    </source>
</evidence>
<accession>A0A2G9YJQ2</accession>
<keyword evidence="6" id="KW-0413">Isomerase</keyword>
<evidence type="ECO:0000256" key="6">
    <source>
        <dbReference type="ARBA" id="ARBA00023235"/>
    </source>
</evidence>
<evidence type="ECO:0000256" key="8">
    <source>
        <dbReference type="ARBA" id="ARBA00034808"/>
    </source>
</evidence>
<evidence type="ECO:0000256" key="1">
    <source>
        <dbReference type="ARBA" id="ARBA00009922"/>
    </source>
</evidence>
<keyword evidence="4 10" id="KW-0347">Helicase</keyword>
<dbReference type="PANTHER" id="PTHR11070">
    <property type="entry name" value="UVRD / RECB / PCRA DNA HELICASE FAMILY MEMBER"/>
    <property type="match status" value="1"/>
</dbReference>
<dbReference type="CDD" id="cd17932">
    <property type="entry name" value="DEXQc_UvrD"/>
    <property type="match status" value="1"/>
</dbReference>
<dbReference type="Gene3D" id="3.40.50.300">
    <property type="entry name" value="P-loop containing nucleotide triphosphate hydrolases"/>
    <property type="match status" value="2"/>
</dbReference>
<evidence type="ECO:0000256" key="3">
    <source>
        <dbReference type="ARBA" id="ARBA00022801"/>
    </source>
</evidence>
<keyword evidence="3 10" id="KW-0378">Hydrolase</keyword>
<dbReference type="Pfam" id="PF00580">
    <property type="entry name" value="UvrD-helicase"/>
    <property type="match status" value="1"/>
</dbReference>
<evidence type="ECO:0000256" key="2">
    <source>
        <dbReference type="ARBA" id="ARBA00022741"/>
    </source>
</evidence>
<protein>
    <recommendedName>
        <fullName evidence="8">DNA 3'-5' helicase</fullName>
        <ecNumber evidence="8">5.6.2.4</ecNumber>
    </recommendedName>
</protein>
<reference evidence="12 13" key="1">
    <citation type="submission" date="2017-09" db="EMBL/GenBank/DDBJ databases">
        <title>Depth-based differentiation of microbial function through sediment-hosted aquifers and enrichment of novel symbionts in the deep terrestrial subsurface.</title>
        <authorList>
            <person name="Probst A.J."/>
            <person name="Ladd B."/>
            <person name="Jarett J.K."/>
            <person name="Geller-Mcgrath D.E."/>
            <person name="Sieber C.M."/>
            <person name="Emerson J.B."/>
            <person name="Anantharaman K."/>
            <person name="Thomas B.C."/>
            <person name="Malmstrom R."/>
            <person name="Stieglmeier M."/>
            <person name="Klingl A."/>
            <person name="Woyke T."/>
            <person name="Ryan C.M."/>
            <person name="Banfield J.F."/>
        </authorList>
    </citation>
    <scope>NUCLEOTIDE SEQUENCE [LARGE SCALE GENOMIC DNA]</scope>
    <source>
        <strain evidence="12">CG23_combo_of_CG06-09_8_20_14_all_41_10</strain>
    </source>
</reference>
<dbReference type="Pfam" id="PF13361">
    <property type="entry name" value="UvrD_C"/>
    <property type="match status" value="1"/>
</dbReference>
<evidence type="ECO:0000256" key="5">
    <source>
        <dbReference type="ARBA" id="ARBA00022840"/>
    </source>
</evidence>
<proteinExistence type="inferred from homology"/>
<name>A0A2G9YJQ2_9BACT</name>
<feature type="domain" description="UvrD-like helicase ATP-binding" evidence="11">
    <location>
        <begin position="1"/>
        <end position="134"/>
    </location>
</feature>
<dbReference type="InterPro" id="IPR013986">
    <property type="entry name" value="DExx_box_DNA_helicase_dom_sf"/>
</dbReference>
<evidence type="ECO:0000313" key="12">
    <source>
        <dbReference type="EMBL" id="PIP19470.1"/>
    </source>
</evidence>
<comment type="caution">
    <text evidence="12">The sequence shown here is derived from an EMBL/GenBank/DDBJ whole genome shotgun (WGS) entry which is preliminary data.</text>
</comment>
<organism evidence="12 13">
    <name type="scientific">Candidatus Sherwoodlollariibacterium unditelluris</name>
    <dbReference type="NCBI Taxonomy" id="1974757"/>
    <lineage>
        <taxon>Bacteria</taxon>
        <taxon>Pseudomonadati</taxon>
        <taxon>Candidatus Omnitrophota</taxon>
        <taxon>Candidatus Sherwoodlollariibacterium</taxon>
    </lineage>
</organism>
<comment type="similarity">
    <text evidence="1">Belongs to the helicase family. UvrD subfamily.</text>
</comment>
<keyword evidence="2 10" id="KW-0547">Nucleotide-binding</keyword>
<dbReference type="SUPFAM" id="SSF52540">
    <property type="entry name" value="P-loop containing nucleoside triphosphate hydrolases"/>
    <property type="match status" value="1"/>
</dbReference>
<comment type="catalytic activity">
    <reaction evidence="7">
        <text>Couples ATP hydrolysis with the unwinding of duplex DNA by translocating in the 3'-5' direction.</text>
        <dbReference type="EC" id="5.6.2.4"/>
    </reaction>
</comment>
<comment type="catalytic activity">
    <reaction evidence="9">
        <text>ATP + H2O = ADP + phosphate + H(+)</text>
        <dbReference type="Rhea" id="RHEA:13065"/>
        <dbReference type="ChEBI" id="CHEBI:15377"/>
        <dbReference type="ChEBI" id="CHEBI:15378"/>
        <dbReference type="ChEBI" id="CHEBI:30616"/>
        <dbReference type="ChEBI" id="CHEBI:43474"/>
        <dbReference type="ChEBI" id="CHEBI:456216"/>
        <dbReference type="EC" id="5.6.2.4"/>
    </reaction>
</comment>
<dbReference type="InterPro" id="IPR027417">
    <property type="entry name" value="P-loop_NTPase"/>
</dbReference>
<gene>
    <name evidence="12" type="ORF">COX41_02720</name>
</gene>
<dbReference type="InterPro" id="IPR014016">
    <property type="entry name" value="UvrD-like_ATP-bd"/>
</dbReference>
<evidence type="ECO:0000313" key="13">
    <source>
        <dbReference type="Proteomes" id="UP000231292"/>
    </source>
</evidence>
<sequence>MSCRQVGRCVPVVDSKCKICVRYQEILRSCSAIDHDDQILLACKVLRNYSDVLEKFKSQCKHLLVDEYQDINAGQFELIRLLTDGQIEGLFVVGDDDQSIYSWRGGSPEFIRTFQKHFGKTSTVTALTKSYRCRPPVLEGAIAVVSQYDSNRLDKGKLDYVYKTGQKIIVHNVPSDAKEALAVRKVADKVMPPRKVLILIPNKHFSLAIISELRKANLKFTAPTRLPGEGLPLIATLNEWLANNADSLALRDCIEAYVENPSSGIPSRRVRRADKIKLRDDSLLAISQLWSTVLDGKAANLWEALSKRNGENKLYSAVFSVFSDLKMLHANEDAPSEFISRVIKELVPWETVSSMLEEIDSWVETSERSEGGKGRNISLMTFQGAKGLEADVVCVIGVEEGQLPKTTSTSEELAEQSRLMFVTMTRAKEELHLFHARLRSASVVHRQVHIEGKPPNIAPSCFIDYIPKKYKESQYHPT</sequence>
<dbReference type="GO" id="GO:0016887">
    <property type="term" value="F:ATP hydrolysis activity"/>
    <property type="evidence" value="ECO:0007669"/>
    <property type="project" value="RHEA"/>
</dbReference>
<comment type="caution">
    <text evidence="10">Lacks conserved residue(s) required for the propagation of feature annotation.</text>
</comment>
<dbReference type="InterPro" id="IPR000212">
    <property type="entry name" value="DNA_helicase_UvrD/REP"/>
</dbReference>
<dbReference type="Proteomes" id="UP000231292">
    <property type="component" value="Unassembled WGS sequence"/>
</dbReference>
<dbReference type="PROSITE" id="PS51198">
    <property type="entry name" value="UVRD_HELICASE_ATP_BIND"/>
    <property type="match status" value="1"/>
</dbReference>
<dbReference type="GO" id="GO:0005829">
    <property type="term" value="C:cytosol"/>
    <property type="evidence" value="ECO:0007669"/>
    <property type="project" value="TreeGrafter"/>
</dbReference>
<dbReference type="GO" id="GO:0003677">
    <property type="term" value="F:DNA binding"/>
    <property type="evidence" value="ECO:0007669"/>
    <property type="project" value="InterPro"/>
</dbReference>
<dbReference type="GO" id="GO:0043138">
    <property type="term" value="F:3'-5' DNA helicase activity"/>
    <property type="evidence" value="ECO:0007669"/>
    <property type="project" value="UniProtKB-EC"/>
</dbReference>
<dbReference type="EMBL" id="PCRK01000060">
    <property type="protein sequence ID" value="PIP19470.1"/>
    <property type="molecule type" value="Genomic_DNA"/>
</dbReference>
<dbReference type="GO" id="GO:0005524">
    <property type="term" value="F:ATP binding"/>
    <property type="evidence" value="ECO:0007669"/>
    <property type="project" value="UniProtKB-UniRule"/>
</dbReference>
<dbReference type="GO" id="GO:0000725">
    <property type="term" value="P:recombinational repair"/>
    <property type="evidence" value="ECO:0007669"/>
    <property type="project" value="TreeGrafter"/>
</dbReference>
<evidence type="ECO:0000256" key="4">
    <source>
        <dbReference type="ARBA" id="ARBA00022806"/>
    </source>
</evidence>
<dbReference type="AlphaFoldDB" id="A0A2G9YJQ2"/>
<evidence type="ECO:0000259" key="11">
    <source>
        <dbReference type="PROSITE" id="PS51198"/>
    </source>
</evidence>
<keyword evidence="5 10" id="KW-0067">ATP-binding</keyword>
<evidence type="ECO:0000256" key="7">
    <source>
        <dbReference type="ARBA" id="ARBA00034617"/>
    </source>
</evidence>
<dbReference type="Gene3D" id="1.10.10.160">
    <property type="match status" value="1"/>
</dbReference>
<dbReference type="PANTHER" id="PTHR11070:SF63">
    <property type="entry name" value="DNA HELICASE IV"/>
    <property type="match status" value="1"/>
</dbReference>
<dbReference type="Gene3D" id="1.10.486.10">
    <property type="entry name" value="PCRA, domain 4"/>
    <property type="match status" value="1"/>
</dbReference>
<dbReference type="InterPro" id="IPR014017">
    <property type="entry name" value="DNA_helicase_UvrD-like_C"/>
</dbReference>
<dbReference type="EC" id="5.6.2.4" evidence="8"/>
<evidence type="ECO:0000256" key="9">
    <source>
        <dbReference type="ARBA" id="ARBA00048988"/>
    </source>
</evidence>